<keyword evidence="1" id="KW-1133">Transmembrane helix</keyword>
<keyword evidence="1" id="KW-0812">Transmembrane</keyword>
<evidence type="ECO:0000313" key="2">
    <source>
        <dbReference type="EMBL" id="ASW42673.1"/>
    </source>
</evidence>
<keyword evidence="3" id="KW-1185">Reference proteome</keyword>
<dbReference type="AlphaFoldDB" id="A0A343JAW5"/>
<dbReference type="RefSeq" id="WP_119864807.1">
    <property type="nucleotide sequence ID" value="NZ_CP016786.1"/>
</dbReference>
<reference evidence="2 3" key="1">
    <citation type="submission" date="2016-08" db="EMBL/GenBank/DDBJ databases">
        <title>Complete Genome Sequence Of The Indigo Reducing Clostridium isatidis DSM15098.</title>
        <authorList>
            <person name="Little G.T."/>
            <person name="Minton N.P."/>
        </authorList>
    </citation>
    <scope>NUCLEOTIDE SEQUENCE [LARGE SCALE GENOMIC DNA]</scope>
    <source>
        <strain evidence="2 3">DSM 15098</strain>
    </source>
</reference>
<gene>
    <name evidence="2" type="ORF">BEN51_04020</name>
</gene>
<dbReference type="Proteomes" id="UP000264883">
    <property type="component" value="Chromosome"/>
</dbReference>
<sequence>MFIKKKSKKGSTLLQASIVLMIVTFIVTLSLKVISNNLLKSKLYYTYENINSLNYKESEFLQLSNKFINLDISTYESLKNEAIKQLKEVKIYSNDNYKNYSIIHDGRNLFMIEIKGKGKRYIGLYEIIEEDKVYLIPNTYKTDFIL</sequence>
<evidence type="ECO:0000256" key="1">
    <source>
        <dbReference type="SAM" id="Phobius"/>
    </source>
</evidence>
<keyword evidence="1" id="KW-0472">Membrane</keyword>
<dbReference type="EMBL" id="CP016786">
    <property type="protein sequence ID" value="ASW42673.1"/>
    <property type="molecule type" value="Genomic_DNA"/>
</dbReference>
<evidence type="ECO:0000313" key="3">
    <source>
        <dbReference type="Proteomes" id="UP000264883"/>
    </source>
</evidence>
<organism evidence="2 3">
    <name type="scientific">Clostridium isatidis</name>
    <dbReference type="NCBI Taxonomy" id="182773"/>
    <lineage>
        <taxon>Bacteria</taxon>
        <taxon>Bacillati</taxon>
        <taxon>Bacillota</taxon>
        <taxon>Clostridia</taxon>
        <taxon>Eubacteriales</taxon>
        <taxon>Clostridiaceae</taxon>
        <taxon>Clostridium</taxon>
    </lineage>
</organism>
<feature type="transmembrane region" description="Helical" evidence="1">
    <location>
        <begin position="12"/>
        <end position="31"/>
    </location>
</feature>
<proteinExistence type="predicted"/>
<protein>
    <submittedName>
        <fullName evidence="2">Uncharacterized protein</fullName>
    </submittedName>
</protein>
<dbReference type="KEGG" id="cia:BEN51_04020"/>
<name>A0A343JAW5_9CLOT</name>
<accession>A0A343JAW5</accession>